<dbReference type="RefSeq" id="WP_008486187.1">
    <property type="nucleotide sequence ID" value="NZ_AMRI01000028.1"/>
</dbReference>
<feature type="domain" description="TonB-dependent receptor plug" evidence="12">
    <location>
        <begin position="51"/>
        <end position="164"/>
    </location>
</feature>
<dbReference type="eggNOG" id="COG4771">
    <property type="taxonomic scope" value="Bacteria"/>
</dbReference>
<reference evidence="13 14" key="1">
    <citation type="journal article" date="2012" name="J. Bacteriol.">
        <title>Genome Sequence of Gallaecimonas xiamenensis Type Strain 3-C-1.</title>
        <authorList>
            <person name="Lai Q."/>
            <person name="Wang L."/>
            <person name="Wang W."/>
            <person name="Shao Z."/>
        </authorList>
    </citation>
    <scope>NUCLEOTIDE SEQUENCE [LARGE SCALE GENOMIC DNA]</scope>
    <source>
        <strain evidence="13 14">3-C-1</strain>
    </source>
</reference>
<keyword evidence="10" id="KW-0732">Signal</keyword>
<dbReference type="EMBL" id="AMRI01000028">
    <property type="protein sequence ID" value="EKE68748.1"/>
    <property type="molecule type" value="Genomic_DNA"/>
</dbReference>
<evidence type="ECO:0000256" key="1">
    <source>
        <dbReference type="ARBA" id="ARBA00004571"/>
    </source>
</evidence>
<dbReference type="PROSITE" id="PS52016">
    <property type="entry name" value="TONB_DEPENDENT_REC_3"/>
    <property type="match status" value="1"/>
</dbReference>
<keyword evidence="5 9" id="KW-0798">TonB box</keyword>
<keyword evidence="7 8" id="KW-0998">Cell outer membrane</keyword>
<evidence type="ECO:0000313" key="13">
    <source>
        <dbReference type="EMBL" id="EKE68748.1"/>
    </source>
</evidence>
<evidence type="ECO:0000256" key="4">
    <source>
        <dbReference type="ARBA" id="ARBA00022692"/>
    </source>
</evidence>
<dbReference type="PANTHER" id="PTHR47234:SF2">
    <property type="entry name" value="TONB-DEPENDENT RECEPTOR"/>
    <property type="match status" value="1"/>
</dbReference>
<evidence type="ECO:0000256" key="10">
    <source>
        <dbReference type="SAM" id="SignalP"/>
    </source>
</evidence>
<dbReference type="InterPro" id="IPR036942">
    <property type="entry name" value="Beta-barrel_TonB_sf"/>
</dbReference>
<dbReference type="InterPro" id="IPR012910">
    <property type="entry name" value="Plug_dom"/>
</dbReference>
<keyword evidence="4 8" id="KW-0812">Transmembrane</keyword>
<dbReference type="STRING" id="745411.B3C1_16340"/>
<dbReference type="Pfam" id="PF00593">
    <property type="entry name" value="TonB_dep_Rec_b-barrel"/>
    <property type="match status" value="1"/>
</dbReference>
<dbReference type="OrthoDB" id="6276154at2"/>
<dbReference type="InterPro" id="IPR000531">
    <property type="entry name" value="Beta-barrel_TonB"/>
</dbReference>
<evidence type="ECO:0000256" key="6">
    <source>
        <dbReference type="ARBA" id="ARBA00023136"/>
    </source>
</evidence>
<dbReference type="GO" id="GO:0009279">
    <property type="term" value="C:cell outer membrane"/>
    <property type="evidence" value="ECO:0007669"/>
    <property type="project" value="UniProtKB-SubCell"/>
</dbReference>
<feature type="signal peptide" evidence="10">
    <location>
        <begin position="1"/>
        <end position="29"/>
    </location>
</feature>
<proteinExistence type="inferred from homology"/>
<protein>
    <submittedName>
        <fullName evidence="13">TonB-dependent receptor</fullName>
    </submittedName>
</protein>
<evidence type="ECO:0000256" key="9">
    <source>
        <dbReference type="RuleBase" id="RU003357"/>
    </source>
</evidence>
<dbReference type="PANTHER" id="PTHR47234">
    <property type="match status" value="1"/>
</dbReference>
<comment type="caution">
    <text evidence="13">The sequence shown here is derived from an EMBL/GenBank/DDBJ whole genome shotgun (WGS) entry which is preliminary data.</text>
</comment>
<dbReference type="InterPro" id="IPR039426">
    <property type="entry name" value="TonB-dep_rcpt-like"/>
</dbReference>
<evidence type="ECO:0000256" key="7">
    <source>
        <dbReference type="ARBA" id="ARBA00023237"/>
    </source>
</evidence>
<dbReference type="Gene3D" id="2.40.170.20">
    <property type="entry name" value="TonB-dependent receptor, beta-barrel domain"/>
    <property type="match status" value="1"/>
</dbReference>
<dbReference type="PATRIC" id="fig|745411.4.peg.3217"/>
<evidence type="ECO:0000256" key="5">
    <source>
        <dbReference type="ARBA" id="ARBA00023077"/>
    </source>
</evidence>
<keyword evidence="14" id="KW-1185">Reference proteome</keyword>
<keyword evidence="13" id="KW-0675">Receptor</keyword>
<organism evidence="13 14">
    <name type="scientific">Gallaecimonas xiamenensis 3-C-1</name>
    <dbReference type="NCBI Taxonomy" id="745411"/>
    <lineage>
        <taxon>Bacteria</taxon>
        <taxon>Pseudomonadati</taxon>
        <taxon>Pseudomonadota</taxon>
        <taxon>Gammaproteobacteria</taxon>
        <taxon>Enterobacterales</taxon>
        <taxon>Gallaecimonadaceae</taxon>
        <taxon>Gallaecimonas</taxon>
    </lineage>
</organism>
<evidence type="ECO:0000259" key="12">
    <source>
        <dbReference type="Pfam" id="PF07715"/>
    </source>
</evidence>
<comment type="subcellular location">
    <subcellularLocation>
        <location evidence="1 8">Cell outer membrane</location>
        <topology evidence="1 8">Multi-pass membrane protein</topology>
    </subcellularLocation>
</comment>
<evidence type="ECO:0000256" key="3">
    <source>
        <dbReference type="ARBA" id="ARBA00022452"/>
    </source>
</evidence>
<dbReference type="AlphaFoldDB" id="K2J106"/>
<dbReference type="Proteomes" id="UP000006755">
    <property type="component" value="Unassembled WGS sequence"/>
</dbReference>
<dbReference type="Pfam" id="PF07715">
    <property type="entry name" value="Plug"/>
    <property type="match status" value="1"/>
</dbReference>
<dbReference type="CDD" id="cd01347">
    <property type="entry name" value="ligand_gated_channel"/>
    <property type="match status" value="1"/>
</dbReference>
<gene>
    <name evidence="13" type="ORF">B3C1_16340</name>
</gene>
<name>K2J106_9GAMM</name>
<evidence type="ECO:0000256" key="8">
    <source>
        <dbReference type="PROSITE-ProRule" id="PRU01360"/>
    </source>
</evidence>
<evidence type="ECO:0000259" key="11">
    <source>
        <dbReference type="Pfam" id="PF00593"/>
    </source>
</evidence>
<feature type="domain" description="TonB-dependent receptor-like beta-barrel" evidence="11">
    <location>
        <begin position="361"/>
        <end position="847"/>
    </location>
</feature>
<sequence>MMSKTITSKAVRWALFAGASVTVAAPVLAADDGSDLERIEVTGSRIKRTDMETASPVSIISAKDLSRGSYTSVADVLAQSTFSAGAPTGSSTNNGGEGVSRVDLRGMGEARTLVLVNGRRMVNSGSGADAAVDLGSIPVAMIERIEVLKDGASAVYGSDAVAGVVNIITKKDFEGLQFDASYGGTTEGDANTGEISMLLGGSFDRGNVVIGASYVDRGRAKQSNRDWSKCVRDKDAVGACGDGSSIIPSGAVNAGIDLDGDGNNDYMELDPATGQWVKQTSDYDYVPYQYLSTPQERMSIFGSGHYEVTDETQIFTEFFHTKRTSEQMLAPSPVSGLTIKAGATGNIWGRDVVYKRRMSDAGTRDYEQTVDTTRFVLGAQGYLDIHNGLDWDVSYTWGRNDAVSKVHNLQNTAKLIETTDPALCGDGVPCGDWFVPEGQLSQDVLDYVNYTDQSTGGNEMNVIAGNISGDLFELPAGFVGFAGGAEYRRESGFFQPDSVTVAGDSAQSQQDPTSGSYDTTQVYTEFAIPLLSDIFLVKDLSMEAAIRYFDYSTFGDDTTWKLGLTWRLNDDIMLRGVKSTAFRAPTVSELYGGAVGSFDYLTDPCTNFNQADPSSTRYQTCQSELGGAPNYVQPDDQIENVWTADTDLKPEQAETLTLGAVWSPSFVNGLSATVDYYEIKVTDAITRIDGNLYLSNCYDGVQSACDALNIERNPLTGDIDYMTRPLTNVGEQKSTGVDLNVRYAFDALGLGWAITWDTSYLDSFKQDGREYAGTISGENGAYAEWKHNANLSLSGESWDASWRVRYIDGMKDLEQQSFETDAVIYNDVSGSYHFGDNATVTLGIDNLFDQDPEFLPHYSNANTVPEAYDVLGRYVYAKLSWRI</sequence>
<accession>K2J106</accession>
<comment type="similarity">
    <text evidence="8 9">Belongs to the TonB-dependent receptor family.</text>
</comment>
<keyword evidence="6 8" id="KW-0472">Membrane</keyword>
<dbReference type="InterPro" id="IPR037066">
    <property type="entry name" value="Plug_dom_sf"/>
</dbReference>
<evidence type="ECO:0000256" key="2">
    <source>
        <dbReference type="ARBA" id="ARBA00022448"/>
    </source>
</evidence>
<keyword evidence="2 8" id="KW-0813">Transport</keyword>
<dbReference type="Gene3D" id="2.170.130.10">
    <property type="entry name" value="TonB-dependent receptor, plug domain"/>
    <property type="match status" value="1"/>
</dbReference>
<dbReference type="SUPFAM" id="SSF56935">
    <property type="entry name" value="Porins"/>
    <property type="match status" value="1"/>
</dbReference>
<keyword evidence="3 8" id="KW-1134">Transmembrane beta strand</keyword>
<feature type="chain" id="PRO_5003858710" evidence="10">
    <location>
        <begin position="30"/>
        <end position="883"/>
    </location>
</feature>
<evidence type="ECO:0000313" key="14">
    <source>
        <dbReference type="Proteomes" id="UP000006755"/>
    </source>
</evidence>